<dbReference type="Pfam" id="PF00648">
    <property type="entry name" value="Peptidase_C2"/>
    <property type="match status" value="1"/>
</dbReference>
<dbReference type="OrthoDB" id="312490at2759"/>
<dbReference type="SMART" id="SM00230">
    <property type="entry name" value="CysPc"/>
    <property type="match status" value="1"/>
</dbReference>
<evidence type="ECO:0000313" key="12">
    <source>
        <dbReference type="Proteomes" id="UP000054937"/>
    </source>
</evidence>
<evidence type="ECO:0000256" key="4">
    <source>
        <dbReference type="ARBA" id="ARBA00022807"/>
    </source>
</evidence>
<organism evidence="11 12">
    <name type="scientific">Pseudocohnilembus persalinus</name>
    <name type="common">Ciliate</name>
    <dbReference type="NCBI Taxonomy" id="266149"/>
    <lineage>
        <taxon>Eukaryota</taxon>
        <taxon>Sar</taxon>
        <taxon>Alveolata</taxon>
        <taxon>Ciliophora</taxon>
        <taxon>Intramacronucleata</taxon>
        <taxon>Oligohymenophorea</taxon>
        <taxon>Scuticociliatia</taxon>
        <taxon>Philasterida</taxon>
        <taxon>Pseudocohnilembidae</taxon>
        <taxon>Pseudocohnilembus</taxon>
    </lineage>
</organism>
<sequence>MAVSVETSGLSKYGWEIGIFCVNFYAKLFKFMVYFMVSWPIISLLVWGFCVLGAAGDDAQDKLPGISILLVGLAIMCWTLGILYVKFNNFKFTKFSLIQILLGTGFFFAFQIVALFIQDVVSFFGISSVFLTINVFFMILIVQMMQASNGLTILEIINNKQYVQEGDSLSKNDMEDLNLLIKSEEEDQNYKPTQQEILQLFTLVNYNKQGQKIENIKEKMKLITQTALGGGFMDFYRQRSPKSKFLLILFTYLISVGILILYACLGYSYTIKSEKYLCWITAIAVVTTDFVLFFLMKTKMTQGPFHITIMLIGIRALLFGFGGDYWFIEAGDYSSVPTNGFKIYDTTYDFYLFGIASLLINIVILCYLTSMKIYLRKSKGIQDEKKECKFLFFTPYYAYLFASYAVLIFIGVLWYSKTDEYLILFSSIFLPLIYESFMIIYYNWQLNDYRLIADIKAYNQKMIKYKEQREKQRKKRRAMQKIAADKNPNGDKSVNEMLQQLENVEDVEDEKKKVAQQSEIVLHVGGGGTDIMSMKHNFATYKDWKDEGLSFFQALKLGKLLKTDYITILSIILLILFMSLYSALVGSTSNSLPYLGITISASILTIICVYLPLKQYFATLKKPNCQQIVIGIFGFVINFCWGGAYYFIKKEEIGDDTDLIYYCSYFLTLVPWAIFFVTFLKKWIDNKYKVQKIEIIFCSCSLLFAVGMALLYLIGLSVAAGCGIFALWFFVYYSIFIFYIYKKNNDSLPRKYLIISGALILAVCSSVLIVSLILDSFNDFFGFSIFYLVAVTLLFIFAYTQLQQDFNNQSKEPIFASPWIFPMYKYNSAQGNIQQRTRPFSLFTLACLLFLFWAIALSIWVSPVYYGTSFCNISLCFMYVLIITLSSQSQLKLGQAKEKLNEEIVKSSWLTAKKHFLAVKHATCNQSAETYEKIKKEKKQAKNQIVDIEKQEKKDNYYFLDYKDAFKEFHTIEEREKLAFQDEVGLLINFQVLVLLKCDTHQKREMKAFNDFIQQWSADLADIGIIFQQDAFARSIQEVYHNYKKQYDRLPEEKRKQIENLREKFADKKKEAEKEDQKRAEEEEKKAKEREEELKKRMAQKQAEILAQQKAAASNPDLPAEKMIDSPAKYLKILQEFRKNKELYEDKEFKREAASLTAQSQSVCGGWARPKENYALFKQGYSPMDVQQGYCGDCYFLSALSVIGEKHLRNVFLLDDPLFKDYQEEIDKCGAYICRFFYAGEPQYVIVDTFIPQNQNKNGYLFACSDDELEIWPQIVEKAYAKLYGSYGNIEGGKVAYAVMELVGGQPEEIELKQFQDNCDQFWNDLLNYQKMGYILGAGSPAHEMGDAATSSEGIVYGHAYSVLSVMDLDGNKLICLRNPHGNASAEWTGDWGDNSYLWNDRLRTLCGQSFGEDGMFWMCIDDFVYEYRALYVCRMFPDNIWKTLPSIKGKWTGKRAAGLPTPDNPKALMQNNPHYGITVSKNCNLYVSLTILEKNPEEPKYGLYPIYFMCQKNDQSRIKGRSANLMVGQSGMPTPLTTTANELKLNASSYPYTFSLMVATTKQNGEASYVLQVYCTDKGVSVIDDAQFGE</sequence>
<reference evidence="11 12" key="1">
    <citation type="journal article" date="2015" name="Sci. Rep.">
        <title>Genome of the facultative scuticociliatosis pathogen Pseudocohnilembus persalinus provides insight into its virulence through horizontal gene transfer.</title>
        <authorList>
            <person name="Xiong J."/>
            <person name="Wang G."/>
            <person name="Cheng J."/>
            <person name="Tian M."/>
            <person name="Pan X."/>
            <person name="Warren A."/>
            <person name="Jiang C."/>
            <person name="Yuan D."/>
            <person name="Miao W."/>
        </authorList>
    </citation>
    <scope>NUCLEOTIDE SEQUENCE [LARGE SCALE GENOMIC DNA]</scope>
    <source>
        <strain evidence="11">36N120E</strain>
    </source>
</reference>
<evidence type="ECO:0000256" key="6">
    <source>
        <dbReference type="PROSITE-ProRule" id="PRU00239"/>
    </source>
</evidence>
<dbReference type="GO" id="GO:0004198">
    <property type="term" value="F:calcium-dependent cysteine-type endopeptidase activity"/>
    <property type="evidence" value="ECO:0007669"/>
    <property type="project" value="InterPro"/>
</dbReference>
<dbReference type="Gene3D" id="2.60.120.380">
    <property type="match status" value="1"/>
</dbReference>
<gene>
    <name evidence="11" type="ORF">PPERSA_06068</name>
</gene>
<keyword evidence="12" id="KW-1185">Reference proteome</keyword>
<dbReference type="PANTHER" id="PTHR10183:SF379">
    <property type="entry name" value="CALPAIN-5"/>
    <property type="match status" value="1"/>
</dbReference>
<dbReference type="InterPro" id="IPR001300">
    <property type="entry name" value="Peptidase_C2_calpain_cat"/>
</dbReference>
<dbReference type="SUPFAM" id="SSF54001">
    <property type="entry name" value="Cysteine proteinases"/>
    <property type="match status" value="1"/>
</dbReference>
<proteinExistence type="inferred from homology"/>
<feature type="transmembrane region" description="Helical" evidence="9">
    <location>
        <begin position="780"/>
        <end position="799"/>
    </location>
</feature>
<feature type="active site" evidence="5 6">
    <location>
        <position position="1379"/>
    </location>
</feature>
<dbReference type="PANTHER" id="PTHR10183">
    <property type="entry name" value="CALPAIN"/>
    <property type="match status" value="1"/>
</dbReference>
<comment type="caution">
    <text evidence="11">The sequence shown here is derived from an EMBL/GenBank/DDBJ whole genome shotgun (WGS) entry which is preliminary data.</text>
</comment>
<feature type="transmembrane region" description="Helical" evidence="9">
    <location>
        <begin position="33"/>
        <end position="54"/>
    </location>
</feature>
<keyword evidence="9" id="KW-1133">Transmembrane helix</keyword>
<evidence type="ECO:0000313" key="11">
    <source>
        <dbReference type="EMBL" id="KRX06186.1"/>
    </source>
</evidence>
<dbReference type="PROSITE" id="PS00139">
    <property type="entry name" value="THIOL_PROTEASE_CYS"/>
    <property type="match status" value="1"/>
</dbReference>
<dbReference type="InParanoid" id="A0A0V0QVV5"/>
<feature type="domain" description="Calpain catalytic" evidence="10">
    <location>
        <begin position="1143"/>
        <end position="1437"/>
    </location>
</feature>
<feature type="transmembrane region" description="Helical" evidence="9">
    <location>
        <begin position="565"/>
        <end position="586"/>
    </location>
</feature>
<feature type="region of interest" description="Disordered" evidence="8">
    <location>
        <begin position="1068"/>
        <end position="1093"/>
    </location>
</feature>
<feature type="transmembrane region" description="Helical" evidence="9">
    <location>
        <begin position="123"/>
        <end position="142"/>
    </location>
</feature>
<evidence type="ECO:0000256" key="7">
    <source>
        <dbReference type="SAM" id="Coils"/>
    </source>
</evidence>
<feature type="active site" evidence="5 6">
    <location>
        <position position="1359"/>
    </location>
</feature>
<dbReference type="Proteomes" id="UP000054937">
    <property type="component" value="Unassembled WGS sequence"/>
</dbReference>
<dbReference type="GO" id="GO:0006508">
    <property type="term" value="P:proteolysis"/>
    <property type="evidence" value="ECO:0007669"/>
    <property type="project" value="UniProtKB-KW"/>
</dbReference>
<comment type="similarity">
    <text evidence="1">Belongs to the peptidase C2 family.</text>
</comment>
<feature type="active site" evidence="5 6">
    <location>
        <position position="1194"/>
    </location>
</feature>
<feature type="transmembrane region" description="Helical" evidence="9">
    <location>
        <begin position="840"/>
        <end position="860"/>
    </location>
</feature>
<accession>A0A0V0QVV5</accession>
<keyword evidence="3 6" id="KW-0378">Hydrolase</keyword>
<dbReference type="PROSITE" id="PS50203">
    <property type="entry name" value="CALPAIN_CAT"/>
    <property type="match status" value="1"/>
</dbReference>
<feature type="transmembrane region" description="Helical" evidence="9">
    <location>
        <begin position="421"/>
        <end position="442"/>
    </location>
</feature>
<keyword evidence="4 6" id="KW-0788">Thiol protease</keyword>
<keyword evidence="9" id="KW-0472">Membrane</keyword>
<evidence type="ECO:0000256" key="3">
    <source>
        <dbReference type="ARBA" id="ARBA00022801"/>
    </source>
</evidence>
<protein>
    <recommendedName>
        <fullName evidence="10">Calpain catalytic domain-containing protein</fullName>
    </recommendedName>
</protein>
<feature type="transmembrane region" description="Helical" evidence="9">
    <location>
        <begin position="307"/>
        <end position="328"/>
    </location>
</feature>
<feature type="transmembrane region" description="Helical" evidence="9">
    <location>
        <begin position="276"/>
        <end position="295"/>
    </location>
</feature>
<dbReference type="InterPro" id="IPR000169">
    <property type="entry name" value="Pept_cys_AS"/>
</dbReference>
<dbReference type="InterPro" id="IPR022684">
    <property type="entry name" value="Calpain_cysteine_protease"/>
</dbReference>
<feature type="coiled-coil region" evidence="7">
    <location>
        <begin position="455"/>
        <end position="517"/>
    </location>
</feature>
<feature type="transmembrane region" description="Helical" evidence="9">
    <location>
        <begin position="752"/>
        <end position="774"/>
    </location>
</feature>
<dbReference type="InterPro" id="IPR038765">
    <property type="entry name" value="Papain-like_cys_pep_sf"/>
</dbReference>
<feature type="transmembrane region" description="Helical" evidence="9">
    <location>
        <begin position="390"/>
        <end position="415"/>
    </location>
</feature>
<evidence type="ECO:0000256" key="8">
    <source>
        <dbReference type="SAM" id="MobiDB-lite"/>
    </source>
</evidence>
<dbReference type="OMA" id="NRFKLMS"/>
<evidence type="ECO:0000259" key="10">
    <source>
        <dbReference type="PROSITE" id="PS50203"/>
    </source>
</evidence>
<evidence type="ECO:0000256" key="9">
    <source>
        <dbReference type="SAM" id="Phobius"/>
    </source>
</evidence>
<feature type="coiled-coil region" evidence="7">
    <location>
        <begin position="924"/>
        <end position="954"/>
    </location>
</feature>
<feature type="transmembrane region" description="Helical" evidence="9">
    <location>
        <begin position="692"/>
        <end position="712"/>
    </location>
</feature>
<dbReference type="CDD" id="cd00044">
    <property type="entry name" value="CysPc"/>
    <property type="match status" value="1"/>
</dbReference>
<feature type="transmembrane region" description="Helical" evidence="9">
    <location>
        <begin position="592"/>
        <end position="613"/>
    </location>
</feature>
<feature type="transmembrane region" description="Helical" evidence="9">
    <location>
        <begin position="348"/>
        <end position="369"/>
    </location>
</feature>
<evidence type="ECO:0000256" key="5">
    <source>
        <dbReference type="PIRSR" id="PIRSR622684-1"/>
    </source>
</evidence>
<dbReference type="Gene3D" id="3.90.70.10">
    <property type="entry name" value="Cysteine proteinases"/>
    <property type="match status" value="1"/>
</dbReference>
<feature type="transmembrane region" description="Helical" evidence="9">
    <location>
        <begin position="659"/>
        <end position="680"/>
    </location>
</feature>
<feature type="transmembrane region" description="Helical" evidence="9">
    <location>
        <begin position="625"/>
        <end position="647"/>
    </location>
</feature>
<dbReference type="EMBL" id="LDAU01000098">
    <property type="protein sequence ID" value="KRX06186.1"/>
    <property type="molecule type" value="Genomic_DNA"/>
</dbReference>
<feature type="transmembrane region" description="Helical" evidence="9">
    <location>
        <begin position="66"/>
        <end position="85"/>
    </location>
</feature>
<keyword evidence="9" id="KW-0812">Transmembrane</keyword>
<evidence type="ECO:0000256" key="1">
    <source>
        <dbReference type="ARBA" id="ARBA00007623"/>
    </source>
</evidence>
<name>A0A0V0QVV5_PSEPJ</name>
<feature type="transmembrane region" description="Helical" evidence="9">
    <location>
        <begin position="97"/>
        <end position="117"/>
    </location>
</feature>
<feature type="transmembrane region" description="Helical" evidence="9">
    <location>
        <begin position="718"/>
        <end position="740"/>
    </location>
</feature>
<feature type="transmembrane region" description="Helical" evidence="9">
    <location>
        <begin position="245"/>
        <end position="270"/>
    </location>
</feature>
<evidence type="ECO:0000256" key="2">
    <source>
        <dbReference type="ARBA" id="ARBA00022670"/>
    </source>
</evidence>
<dbReference type="PRINTS" id="PR00704">
    <property type="entry name" value="CALPAIN"/>
</dbReference>
<keyword evidence="2 6" id="KW-0645">Protease</keyword>
<keyword evidence="7" id="KW-0175">Coiled coil</keyword>